<gene>
    <name evidence="1" type="ORF">RRG08_035059</name>
</gene>
<accession>A0AAE1DL36</accession>
<evidence type="ECO:0000313" key="2">
    <source>
        <dbReference type="Proteomes" id="UP001283361"/>
    </source>
</evidence>
<sequence length="108" mass="11931">MCPSGHLLVFNLSRRYCLPLTIAPPCPGFTIVVAPQGCDIVQLVARTQSTVGVPPTHVGGMDNRRIGELLDLFTLLLILLPIQLPHPPLAPYSFSFIIGERLRRPENY</sequence>
<evidence type="ECO:0000313" key="1">
    <source>
        <dbReference type="EMBL" id="KAK3774631.1"/>
    </source>
</evidence>
<organism evidence="1 2">
    <name type="scientific">Elysia crispata</name>
    <name type="common">lettuce slug</name>
    <dbReference type="NCBI Taxonomy" id="231223"/>
    <lineage>
        <taxon>Eukaryota</taxon>
        <taxon>Metazoa</taxon>
        <taxon>Spiralia</taxon>
        <taxon>Lophotrochozoa</taxon>
        <taxon>Mollusca</taxon>
        <taxon>Gastropoda</taxon>
        <taxon>Heterobranchia</taxon>
        <taxon>Euthyneura</taxon>
        <taxon>Panpulmonata</taxon>
        <taxon>Sacoglossa</taxon>
        <taxon>Placobranchoidea</taxon>
        <taxon>Plakobranchidae</taxon>
        <taxon>Elysia</taxon>
    </lineage>
</organism>
<comment type="caution">
    <text evidence="1">The sequence shown here is derived from an EMBL/GenBank/DDBJ whole genome shotgun (WGS) entry which is preliminary data.</text>
</comment>
<keyword evidence="2" id="KW-1185">Reference proteome</keyword>
<protein>
    <submittedName>
        <fullName evidence="1">Uncharacterized protein</fullName>
    </submittedName>
</protein>
<dbReference type="Proteomes" id="UP001283361">
    <property type="component" value="Unassembled WGS sequence"/>
</dbReference>
<dbReference type="EMBL" id="JAWDGP010003399">
    <property type="protein sequence ID" value="KAK3774631.1"/>
    <property type="molecule type" value="Genomic_DNA"/>
</dbReference>
<reference evidence="1" key="1">
    <citation type="journal article" date="2023" name="G3 (Bethesda)">
        <title>A reference genome for the long-term kleptoplast-retaining sea slug Elysia crispata morphotype clarki.</title>
        <authorList>
            <person name="Eastman K.E."/>
            <person name="Pendleton A.L."/>
            <person name="Shaikh M.A."/>
            <person name="Suttiyut T."/>
            <person name="Ogas R."/>
            <person name="Tomko P."/>
            <person name="Gavelis G."/>
            <person name="Widhalm J.R."/>
            <person name="Wisecaver J.H."/>
        </authorList>
    </citation>
    <scope>NUCLEOTIDE SEQUENCE</scope>
    <source>
        <strain evidence="1">ECLA1</strain>
    </source>
</reference>
<name>A0AAE1DL36_9GAST</name>
<proteinExistence type="predicted"/>
<dbReference type="AlphaFoldDB" id="A0AAE1DL36"/>